<sequence>MSERSALRVNVWVKTPTKLHQLRFAGA</sequence>
<evidence type="ECO:0000313" key="1">
    <source>
        <dbReference type="EMBL" id="SVC04086.1"/>
    </source>
</evidence>
<accession>A0A382IWT3</accession>
<gene>
    <name evidence="1" type="ORF">METZ01_LOCUS256940</name>
</gene>
<dbReference type="EMBL" id="UINC01070159">
    <property type="protein sequence ID" value="SVC04086.1"/>
    <property type="molecule type" value="Genomic_DNA"/>
</dbReference>
<name>A0A382IWT3_9ZZZZ</name>
<reference evidence="1" key="1">
    <citation type="submission" date="2018-05" db="EMBL/GenBank/DDBJ databases">
        <authorList>
            <person name="Lanie J.A."/>
            <person name="Ng W.-L."/>
            <person name="Kazmierczak K.M."/>
            <person name="Andrzejewski T.M."/>
            <person name="Davidsen T.M."/>
            <person name="Wayne K.J."/>
            <person name="Tettelin H."/>
            <person name="Glass J.I."/>
            <person name="Rusch D."/>
            <person name="Podicherti R."/>
            <person name="Tsui H.-C.T."/>
            <person name="Winkler M.E."/>
        </authorList>
    </citation>
    <scope>NUCLEOTIDE SEQUENCE</scope>
</reference>
<protein>
    <submittedName>
        <fullName evidence="1">Uncharacterized protein</fullName>
    </submittedName>
</protein>
<organism evidence="1">
    <name type="scientific">marine metagenome</name>
    <dbReference type="NCBI Taxonomy" id="408172"/>
    <lineage>
        <taxon>unclassified sequences</taxon>
        <taxon>metagenomes</taxon>
        <taxon>ecological metagenomes</taxon>
    </lineage>
</organism>
<dbReference type="AlphaFoldDB" id="A0A382IWT3"/>
<proteinExistence type="predicted"/>